<proteinExistence type="predicted"/>
<dbReference type="GeneID" id="65916792"/>
<evidence type="ECO:0000313" key="2">
    <source>
        <dbReference type="Proteomes" id="UP000051181"/>
    </source>
</evidence>
<dbReference type="Pfam" id="PF11184">
    <property type="entry name" value="DUF2969"/>
    <property type="match status" value="1"/>
</dbReference>
<name>A0A0R1FKP1_9LACO</name>
<accession>A0A0R1FKP1</accession>
<comment type="caution">
    <text evidence="1">The sequence shown here is derived from an EMBL/GenBank/DDBJ whole genome shotgun (WGS) entry which is preliminary data.</text>
</comment>
<evidence type="ECO:0008006" key="3">
    <source>
        <dbReference type="Google" id="ProtNLM"/>
    </source>
</evidence>
<dbReference type="InterPro" id="IPR021351">
    <property type="entry name" value="DUF2969"/>
</dbReference>
<gene>
    <name evidence="1" type="ORF">FD22_GL000752</name>
</gene>
<sequence>MAKQPSKIELSIEEEKQAGETINVVYDGKHRVGSIRPEAGQFVVELTNGEVYHAKTYDEGLNTLIMQYHLHK</sequence>
<protein>
    <recommendedName>
        <fullName evidence="3">DUF2969 domain-containing protein</fullName>
    </recommendedName>
</protein>
<reference evidence="1 2" key="1">
    <citation type="journal article" date="2015" name="Genome Announc.">
        <title>Expanding the biotechnology potential of lactobacilli through comparative genomics of 213 strains and associated genera.</title>
        <authorList>
            <person name="Sun Z."/>
            <person name="Harris H.M."/>
            <person name="McCann A."/>
            <person name="Guo C."/>
            <person name="Argimon S."/>
            <person name="Zhang W."/>
            <person name="Yang X."/>
            <person name="Jeffery I.B."/>
            <person name="Cooney J.C."/>
            <person name="Kagawa T.F."/>
            <person name="Liu W."/>
            <person name="Song Y."/>
            <person name="Salvetti E."/>
            <person name="Wrobel A."/>
            <person name="Rasinkangas P."/>
            <person name="Parkhill J."/>
            <person name="Rea M.C."/>
            <person name="O'Sullivan O."/>
            <person name="Ritari J."/>
            <person name="Douillard F.P."/>
            <person name="Paul Ross R."/>
            <person name="Yang R."/>
            <person name="Briner A.E."/>
            <person name="Felis G.E."/>
            <person name="de Vos W.M."/>
            <person name="Barrangou R."/>
            <person name="Klaenhammer T.R."/>
            <person name="Caufield P.W."/>
            <person name="Cui Y."/>
            <person name="Zhang H."/>
            <person name="O'Toole P.W."/>
        </authorList>
    </citation>
    <scope>NUCLEOTIDE SEQUENCE [LARGE SCALE GENOMIC DNA]</scope>
    <source>
        <strain evidence="1 2">DSM 20001</strain>
    </source>
</reference>
<dbReference type="RefSeq" id="WP_010009789.1">
    <property type="nucleotide sequence ID" value="NZ_AZCN01000002.1"/>
</dbReference>
<dbReference type="AlphaFoldDB" id="A0A0R1FKP1"/>
<dbReference type="EMBL" id="AZCN01000002">
    <property type="protein sequence ID" value="KRK19191.1"/>
    <property type="molecule type" value="Genomic_DNA"/>
</dbReference>
<organism evidence="1 2">
    <name type="scientific">Loigolactobacillus coryniformis subsp. coryniformis KCTC 3167 = DSM 20001</name>
    <dbReference type="NCBI Taxonomy" id="913848"/>
    <lineage>
        <taxon>Bacteria</taxon>
        <taxon>Bacillati</taxon>
        <taxon>Bacillota</taxon>
        <taxon>Bacilli</taxon>
        <taxon>Lactobacillales</taxon>
        <taxon>Lactobacillaceae</taxon>
        <taxon>Loigolactobacillus</taxon>
    </lineage>
</organism>
<dbReference type="Proteomes" id="UP000051181">
    <property type="component" value="Unassembled WGS sequence"/>
</dbReference>
<evidence type="ECO:0000313" key="1">
    <source>
        <dbReference type="EMBL" id="KRK19191.1"/>
    </source>
</evidence>